<feature type="domain" description="MobA/VirD2-like nuclease" evidence="2">
    <location>
        <begin position="19"/>
        <end position="145"/>
    </location>
</feature>
<keyword evidence="1" id="KW-0175">Coiled coil</keyword>
<evidence type="ECO:0000259" key="2">
    <source>
        <dbReference type="Pfam" id="PF03432"/>
    </source>
</evidence>
<dbReference type="Pfam" id="PF03432">
    <property type="entry name" value="Relaxase"/>
    <property type="match status" value="1"/>
</dbReference>
<dbReference type="InterPro" id="IPR005094">
    <property type="entry name" value="Endonuclease_MobA/VirD2"/>
</dbReference>
<dbReference type="EMBL" id="JADCKB010000024">
    <property type="protein sequence ID" value="MBE5040862.1"/>
    <property type="molecule type" value="Genomic_DNA"/>
</dbReference>
<keyword evidence="4" id="KW-1185">Reference proteome</keyword>
<dbReference type="RefSeq" id="WP_226393402.1">
    <property type="nucleotide sequence ID" value="NZ_JADCKB010000024.1"/>
</dbReference>
<evidence type="ECO:0000313" key="4">
    <source>
        <dbReference type="Proteomes" id="UP000806542"/>
    </source>
</evidence>
<feature type="coiled-coil region" evidence="1">
    <location>
        <begin position="382"/>
        <end position="426"/>
    </location>
</feature>
<gene>
    <name evidence="3" type="ORF">INF28_10365</name>
</gene>
<accession>A0A9D5M7A9</accession>
<evidence type="ECO:0000313" key="3">
    <source>
        <dbReference type="EMBL" id="MBE5040862.1"/>
    </source>
</evidence>
<organism evidence="3 4">
    <name type="scientific">Ructibacterium gallinarum</name>
    <dbReference type="NCBI Taxonomy" id="2779355"/>
    <lineage>
        <taxon>Bacteria</taxon>
        <taxon>Bacillati</taxon>
        <taxon>Bacillota</taxon>
        <taxon>Clostridia</taxon>
        <taxon>Eubacteriales</taxon>
        <taxon>Oscillospiraceae</taxon>
        <taxon>Ructibacterium</taxon>
    </lineage>
</organism>
<comment type="caution">
    <text evidence="3">The sequence shown here is derived from an EMBL/GenBank/DDBJ whole genome shotgun (WGS) entry which is preliminary data.</text>
</comment>
<dbReference type="Proteomes" id="UP000806542">
    <property type="component" value="Unassembled WGS sequence"/>
</dbReference>
<sequence length="438" mass="51004">MAYTKNHTINATLKKAIDYICNPEKTDGALLIHSYGSETADMEFDWTREKSTSPTPHLARHLIQAFSPGETTPEQAHEIGKRLADEVLGGKFEYVLTTHIDRSHIHNHIIFNDVSFVDYKHSHVNRRWNNQTRRISDNLCREYGLSVIPPNENKGKSYVEYSAEKKGTSWKAQLKADIDKAISRSTDFEDFLLRMEIADYEVKRGKYISFRAKGKERFTRGKTLGSRYTEESIRDRIERRTRAPRKENRRINLLIDIQNNIKAQESKGYEHWAKLYNLKQASRTLNFLTDHNISTYEELEQAAGKIHADFAAVSEQIKGTEQQMSDTTLLMKHTAIYDELKPVYSKYRKAKDKATFAKRHRRELTLFESAAKKLKGRRTQPFDELRQAADGLAQQKKELYGEYKKLKQQAAEMDVIRRNVEQLLNLSKENEKDREPEL</sequence>
<proteinExistence type="predicted"/>
<evidence type="ECO:0000256" key="1">
    <source>
        <dbReference type="SAM" id="Coils"/>
    </source>
</evidence>
<protein>
    <submittedName>
        <fullName evidence="3">Relaxase/mobilization nuclease domain-containing protein</fullName>
    </submittedName>
</protein>
<dbReference type="AlphaFoldDB" id="A0A9D5M7A9"/>
<name>A0A9D5M7A9_9FIRM</name>
<reference evidence="3" key="1">
    <citation type="submission" date="2020-10" db="EMBL/GenBank/DDBJ databases">
        <title>ChiBAC.</title>
        <authorList>
            <person name="Zenner C."/>
            <person name="Hitch T.C.A."/>
            <person name="Clavel T."/>
        </authorList>
    </citation>
    <scope>NUCLEOTIDE SEQUENCE</scope>
    <source>
        <strain evidence="3">DSM 107454</strain>
    </source>
</reference>